<name>C7DGU3_MICA2</name>
<proteinExistence type="predicted"/>
<reference evidence="1 2" key="2">
    <citation type="journal article" date="2010" name="Proc. Natl. Acad. Sci. U.S.A.">
        <title>Enigmatic, ultrasmall, uncultivated Archaea.</title>
        <authorList>
            <person name="Baker B.J."/>
            <person name="Comolli L.R."/>
            <person name="Dick G.J."/>
            <person name="Hauser L.J."/>
            <person name="Hyatt D."/>
            <person name="Dill B.D."/>
            <person name="Land M.L."/>
            <person name="Verberkmoes N.C."/>
            <person name="Hettich R.L."/>
            <person name="Banfield J.F."/>
        </authorList>
    </citation>
    <scope>NUCLEOTIDE SEQUENCE [LARGE SCALE GENOMIC DNA]</scope>
    <source>
        <strain evidence="1">ARMAN-2</strain>
    </source>
</reference>
<evidence type="ECO:0000313" key="2">
    <source>
        <dbReference type="Proteomes" id="UP000332487"/>
    </source>
</evidence>
<organism evidence="1 2">
    <name type="scientific">Candidatus Micrarchaeum acidiphilum ARMAN-2</name>
    <dbReference type="NCBI Taxonomy" id="425595"/>
    <lineage>
        <taxon>Archaea</taxon>
        <taxon>Candidatus Micrarchaeota</taxon>
        <taxon>Candidatus Micrarchaeia</taxon>
        <taxon>Candidatus Micrarchaeales</taxon>
        <taxon>Candidatus Micrarchaeaceae</taxon>
        <taxon>Candidatus Micrarchaeum</taxon>
    </lineage>
</organism>
<gene>
    <name evidence="1" type="ORF">UNLARM2_0293</name>
</gene>
<reference evidence="1 2" key="1">
    <citation type="journal article" date="2009" name="Genome Biol.">
        <title>Community-wide analysis of microbial genome sequence signatures.</title>
        <authorList>
            <person name="Dick G.J."/>
            <person name="Andersson A.F."/>
            <person name="Baker B.J."/>
            <person name="Simmons S.L."/>
            <person name="Thomas B.C."/>
            <person name="Yelton A.P."/>
            <person name="Banfield J.F."/>
        </authorList>
    </citation>
    <scope>NUCLEOTIDE SEQUENCE [LARGE SCALE GENOMIC DNA]</scope>
    <source>
        <strain evidence="1">ARMAN-2</strain>
    </source>
</reference>
<protein>
    <submittedName>
        <fullName evidence="1">Uncharacterized protein</fullName>
    </submittedName>
</protein>
<dbReference type="AlphaFoldDB" id="C7DGU3"/>
<accession>C7DGU3</accession>
<dbReference type="EMBL" id="GG697239">
    <property type="protein sequence ID" value="EET90264.1"/>
    <property type="molecule type" value="Genomic_DNA"/>
</dbReference>
<sequence length="318" mass="32531">MKAYIYGSMIAVGLAIGIFGAVLMLGFGFAQGTGTVTANVAVGNVIYLAISPNSIVISGLAPNSIYPTNIPVTDTDNGGNIGANALVEGTNWVNQTYTFGVSNTLESNTASATTLSGTPLSNSFAVTNSYIIAPNVVNPSTNTIIYFGFSIPPATPAGNYLQTISFENENVSNREFNAISTSNSVTITANVIGTCYISLSPNSIDFGTLTPSANVPTNVGVNDIDNGGNVAAQLFVYGGNWIGPANFEVSNTTWSAASGTSFGTAARLTGAANDTNIVIPAPTPSNAVTSNSIYFGLGIPPGTPAGTYLQTITIENSC</sequence>
<evidence type="ECO:0000313" key="1">
    <source>
        <dbReference type="EMBL" id="EET90264.1"/>
    </source>
</evidence>
<keyword evidence="2" id="KW-1185">Reference proteome</keyword>
<dbReference type="Proteomes" id="UP000332487">
    <property type="component" value="Unassembled WGS sequence"/>
</dbReference>